<dbReference type="PANTHER" id="PTHR33110">
    <property type="entry name" value="F-BOX/KELCH-REPEAT PROTEIN-RELATED"/>
    <property type="match status" value="1"/>
</dbReference>
<evidence type="ECO:0000313" key="3">
    <source>
        <dbReference type="Proteomes" id="UP000007015"/>
    </source>
</evidence>
<accession>B8BPB9</accession>
<protein>
    <recommendedName>
        <fullName evidence="1">KIB1-4 beta-propeller domain-containing protein</fullName>
    </recommendedName>
</protein>
<name>B8BPB9_ORYSI</name>
<proteinExistence type="predicted"/>
<dbReference type="Gramene" id="BGIOSGA037307-TA">
    <property type="protein sequence ID" value="BGIOSGA037307-PA"/>
    <property type="gene ID" value="BGIOSGA037307"/>
</dbReference>
<reference evidence="2 3" key="1">
    <citation type="journal article" date="2005" name="PLoS Biol.">
        <title>The genomes of Oryza sativa: a history of duplications.</title>
        <authorList>
            <person name="Yu J."/>
            <person name="Wang J."/>
            <person name="Lin W."/>
            <person name="Li S."/>
            <person name="Li H."/>
            <person name="Zhou J."/>
            <person name="Ni P."/>
            <person name="Dong W."/>
            <person name="Hu S."/>
            <person name="Zeng C."/>
            <person name="Zhang J."/>
            <person name="Zhang Y."/>
            <person name="Li R."/>
            <person name="Xu Z."/>
            <person name="Li S."/>
            <person name="Li X."/>
            <person name="Zheng H."/>
            <person name="Cong L."/>
            <person name="Lin L."/>
            <person name="Yin J."/>
            <person name="Geng J."/>
            <person name="Li G."/>
            <person name="Shi J."/>
            <person name="Liu J."/>
            <person name="Lv H."/>
            <person name="Li J."/>
            <person name="Wang J."/>
            <person name="Deng Y."/>
            <person name="Ran L."/>
            <person name="Shi X."/>
            <person name="Wang X."/>
            <person name="Wu Q."/>
            <person name="Li C."/>
            <person name="Ren X."/>
            <person name="Wang J."/>
            <person name="Wang X."/>
            <person name="Li D."/>
            <person name="Liu D."/>
            <person name="Zhang X."/>
            <person name="Ji Z."/>
            <person name="Zhao W."/>
            <person name="Sun Y."/>
            <person name="Zhang Z."/>
            <person name="Bao J."/>
            <person name="Han Y."/>
            <person name="Dong L."/>
            <person name="Ji J."/>
            <person name="Chen P."/>
            <person name="Wu S."/>
            <person name="Liu J."/>
            <person name="Xiao Y."/>
            <person name="Bu D."/>
            <person name="Tan J."/>
            <person name="Yang L."/>
            <person name="Ye C."/>
            <person name="Zhang J."/>
            <person name="Xu J."/>
            <person name="Zhou Y."/>
            <person name="Yu Y."/>
            <person name="Zhang B."/>
            <person name="Zhuang S."/>
            <person name="Wei H."/>
            <person name="Liu B."/>
            <person name="Lei M."/>
            <person name="Yu H."/>
            <person name="Li Y."/>
            <person name="Xu H."/>
            <person name="Wei S."/>
            <person name="He X."/>
            <person name="Fang L."/>
            <person name="Zhang Z."/>
            <person name="Zhang Y."/>
            <person name="Huang X."/>
            <person name="Su Z."/>
            <person name="Tong W."/>
            <person name="Li J."/>
            <person name="Tong Z."/>
            <person name="Li S."/>
            <person name="Ye J."/>
            <person name="Wang L."/>
            <person name="Fang L."/>
            <person name="Lei T."/>
            <person name="Chen C."/>
            <person name="Chen H."/>
            <person name="Xu Z."/>
            <person name="Li H."/>
            <person name="Huang H."/>
            <person name="Zhang F."/>
            <person name="Xu H."/>
            <person name="Li N."/>
            <person name="Zhao C."/>
            <person name="Li S."/>
            <person name="Dong L."/>
            <person name="Huang Y."/>
            <person name="Li L."/>
            <person name="Xi Y."/>
            <person name="Qi Q."/>
            <person name="Li W."/>
            <person name="Zhang B."/>
            <person name="Hu W."/>
            <person name="Zhang Y."/>
            <person name="Tian X."/>
            <person name="Jiao Y."/>
            <person name="Liang X."/>
            <person name="Jin J."/>
            <person name="Gao L."/>
            <person name="Zheng W."/>
            <person name="Hao B."/>
            <person name="Liu S."/>
            <person name="Wang W."/>
            <person name="Yuan L."/>
            <person name="Cao M."/>
            <person name="McDermott J."/>
            <person name="Samudrala R."/>
            <person name="Wang J."/>
            <person name="Wong G.K."/>
            <person name="Yang H."/>
        </authorList>
    </citation>
    <scope>NUCLEOTIDE SEQUENCE [LARGE SCALE GENOMIC DNA]</scope>
    <source>
        <strain evidence="3">cv. 93-11</strain>
    </source>
</reference>
<keyword evidence="3" id="KW-1185">Reference proteome</keyword>
<dbReference type="HOGENOM" id="CLU_2487364_0_0_1"/>
<evidence type="ECO:0000259" key="1">
    <source>
        <dbReference type="Pfam" id="PF03478"/>
    </source>
</evidence>
<dbReference type="AlphaFoldDB" id="B8BPB9"/>
<feature type="domain" description="KIB1-4 beta-propeller" evidence="1">
    <location>
        <begin position="24"/>
        <end position="87"/>
    </location>
</feature>
<dbReference type="Proteomes" id="UP000007015">
    <property type="component" value="Chromosome 12"/>
</dbReference>
<dbReference type="InterPro" id="IPR005174">
    <property type="entry name" value="KIB1-4_b-propeller"/>
</dbReference>
<gene>
    <name evidence="2" type="ORF">OsI_38131</name>
</gene>
<organism evidence="2 3">
    <name type="scientific">Oryza sativa subsp. indica</name>
    <name type="common">Rice</name>
    <dbReference type="NCBI Taxonomy" id="39946"/>
    <lineage>
        <taxon>Eukaryota</taxon>
        <taxon>Viridiplantae</taxon>
        <taxon>Streptophyta</taxon>
        <taxon>Embryophyta</taxon>
        <taxon>Tracheophyta</taxon>
        <taxon>Spermatophyta</taxon>
        <taxon>Magnoliopsida</taxon>
        <taxon>Liliopsida</taxon>
        <taxon>Poales</taxon>
        <taxon>Poaceae</taxon>
        <taxon>BOP clade</taxon>
        <taxon>Oryzoideae</taxon>
        <taxon>Oryzeae</taxon>
        <taxon>Oryzinae</taxon>
        <taxon>Oryza</taxon>
        <taxon>Oryza sativa</taxon>
    </lineage>
</organism>
<evidence type="ECO:0000313" key="2">
    <source>
        <dbReference type="EMBL" id="EEC69167.1"/>
    </source>
</evidence>
<sequence length="87" mass="10139">MQTTVLYFERRGDDDDDDGRPVLDRYLVESRGKLLMVVRLGDREPGRLPTTTFRVFEREDELFNNSWIKLPDLGGRMLFVGRGCSRS</sequence>
<dbReference type="PANTHER" id="PTHR33110:SF135">
    <property type="entry name" value="OS05G0539300 PROTEIN"/>
    <property type="match status" value="1"/>
</dbReference>
<dbReference type="EMBL" id="CM000137">
    <property type="protein sequence ID" value="EEC69167.1"/>
    <property type="molecule type" value="Genomic_DNA"/>
</dbReference>
<dbReference type="Pfam" id="PF03478">
    <property type="entry name" value="Beta-prop_KIB1-4"/>
    <property type="match status" value="1"/>
</dbReference>